<gene>
    <name evidence="7" type="ORF">DDZ13_14055</name>
</gene>
<keyword evidence="3" id="KW-0520">NAD</keyword>
<dbReference type="PROSITE" id="PS00670">
    <property type="entry name" value="D_2_HYDROXYACID_DH_2"/>
    <property type="match status" value="1"/>
</dbReference>
<dbReference type="Proteomes" id="UP000247099">
    <property type="component" value="Unassembled WGS sequence"/>
</dbReference>
<dbReference type="OrthoDB" id="9805416at2"/>
<accession>A0A317ZFA1</accession>
<name>A0A317ZFA1_9BACT</name>
<dbReference type="InterPro" id="IPR036291">
    <property type="entry name" value="NAD(P)-bd_dom_sf"/>
</dbReference>
<dbReference type="PANTHER" id="PTHR43761">
    <property type="entry name" value="D-ISOMER SPECIFIC 2-HYDROXYACID DEHYDROGENASE FAMILY PROTEIN (AFU_ORTHOLOGUE AFUA_1G13630)"/>
    <property type="match status" value="1"/>
</dbReference>
<dbReference type="GO" id="GO:0016616">
    <property type="term" value="F:oxidoreductase activity, acting on the CH-OH group of donors, NAD or NADP as acceptor"/>
    <property type="evidence" value="ECO:0007669"/>
    <property type="project" value="InterPro"/>
</dbReference>
<dbReference type="PROSITE" id="PS00671">
    <property type="entry name" value="D_2_HYDROXYACID_DH_3"/>
    <property type="match status" value="1"/>
</dbReference>
<dbReference type="Pfam" id="PF02826">
    <property type="entry name" value="2-Hacid_dh_C"/>
    <property type="match status" value="1"/>
</dbReference>
<organism evidence="7 8">
    <name type="scientific">Coraliomargarita sinensis</name>
    <dbReference type="NCBI Taxonomy" id="2174842"/>
    <lineage>
        <taxon>Bacteria</taxon>
        <taxon>Pseudomonadati</taxon>
        <taxon>Verrucomicrobiota</taxon>
        <taxon>Opitutia</taxon>
        <taxon>Puniceicoccales</taxon>
        <taxon>Coraliomargaritaceae</taxon>
        <taxon>Coraliomargarita</taxon>
    </lineage>
</organism>
<reference evidence="7 8" key="1">
    <citation type="submission" date="2018-05" db="EMBL/GenBank/DDBJ databases">
        <title>Coraliomargarita sinensis sp. nov., isolated from a marine solar saltern.</title>
        <authorList>
            <person name="Zhou L.Y."/>
        </authorList>
    </citation>
    <scope>NUCLEOTIDE SEQUENCE [LARGE SCALE GENOMIC DNA]</scope>
    <source>
        <strain evidence="7 8">WN38</strain>
    </source>
</reference>
<dbReference type="GO" id="GO:0051287">
    <property type="term" value="F:NAD binding"/>
    <property type="evidence" value="ECO:0007669"/>
    <property type="project" value="InterPro"/>
</dbReference>
<feature type="domain" description="D-isomer specific 2-hydroxyacid dehydrogenase NAD-binding" evidence="6">
    <location>
        <begin position="107"/>
        <end position="287"/>
    </location>
</feature>
<dbReference type="Pfam" id="PF00389">
    <property type="entry name" value="2-Hacid_dh"/>
    <property type="match status" value="1"/>
</dbReference>
<comment type="caution">
    <text evidence="7">The sequence shown here is derived from an EMBL/GenBank/DDBJ whole genome shotgun (WGS) entry which is preliminary data.</text>
</comment>
<dbReference type="InterPro" id="IPR029753">
    <property type="entry name" value="D-isomer_DH_CS"/>
</dbReference>
<dbReference type="FunFam" id="3.40.50.720:FF:000203">
    <property type="entry name" value="D-3-phosphoglycerate dehydrogenase (SerA)"/>
    <property type="match status" value="1"/>
</dbReference>
<comment type="similarity">
    <text evidence="1 4">Belongs to the D-isomer specific 2-hydroxyacid dehydrogenase family.</text>
</comment>
<dbReference type="SUPFAM" id="SSF51735">
    <property type="entry name" value="NAD(P)-binding Rossmann-fold domains"/>
    <property type="match status" value="1"/>
</dbReference>
<evidence type="ECO:0000256" key="4">
    <source>
        <dbReference type="RuleBase" id="RU003719"/>
    </source>
</evidence>
<evidence type="ECO:0000256" key="1">
    <source>
        <dbReference type="ARBA" id="ARBA00005854"/>
    </source>
</evidence>
<evidence type="ECO:0000313" key="7">
    <source>
        <dbReference type="EMBL" id="PXA03037.1"/>
    </source>
</evidence>
<dbReference type="InParanoid" id="A0A317ZFA1"/>
<evidence type="ECO:0000256" key="2">
    <source>
        <dbReference type="ARBA" id="ARBA00023002"/>
    </source>
</evidence>
<dbReference type="InterPro" id="IPR006140">
    <property type="entry name" value="D-isomer_DH_NAD-bd"/>
</dbReference>
<dbReference type="PROSITE" id="PS00065">
    <property type="entry name" value="D_2_HYDROXYACID_DH_1"/>
    <property type="match status" value="1"/>
</dbReference>
<evidence type="ECO:0000313" key="8">
    <source>
        <dbReference type="Proteomes" id="UP000247099"/>
    </source>
</evidence>
<dbReference type="CDD" id="cd12162">
    <property type="entry name" value="2-Hacid_dh_4"/>
    <property type="match status" value="1"/>
</dbReference>
<evidence type="ECO:0000259" key="6">
    <source>
        <dbReference type="Pfam" id="PF02826"/>
    </source>
</evidence>
<dbReference type="PANTHER" id="PTHR43761:SF1">
    <property type="entry name" value="D-ISOMER SPECIFIC 2-HYDROXYACID DEHYDROGENASE CATALYTIC DOMAIN-CONTAINING PROTEIN-RELATED"/>
    <property type="match status" value="1"/>
</dbReference>
<feature type="domain" description="D-isomer specific 2-hydroxyacid dehydrogenase catalytic" evidence="5">
    <location>
        <begin position="23"/>
        <end position="318"/>
    </location>
</feature>
<sequence length="318" mass="34197">MKIVVLDGFTLNPGDNPWDGVEKLGEFSVYDRTPADKIVERCAGADIVLTNKTPLTAETLAQLPDLKFISVLATGFNVIDVAAARKQDIPVANVPIYGTDSVGQFVFALLLELCHNAALHGNLVKEGAWSSNPDFCFWKTPLVELSGKTMGIVGLGRIGRRTVALASAFGMKVIACTRTRKDAPDLDGFEWVELEELFEKSDVVSLHCPQTADNVGFVNAALLKKMKPSSFLINTSRGPLIVEEDLAEALDTGILAGAGLDVASVEPIKADNPLLKAKNCLITPHIAWATLEARQRLMQTTVDNVAGFIDGSPINVVN</sequence>
<dbReference type="RefSeq" id="WP_110132130.1">
    <property type="nucleotide sequence ID" value="NZ_QHJQ01000013.1"/>
</dbReference>
<keyword evidence="2 4" id="KW-0560">Oxidoreductase</keyword>
<evidence type="ECO:0000259" key="5">
    <source>
        <dbReference type="Pfam" id="PF00389"/>
    </source>
</evidence>
<dbReference type="AlphaFoldDB" id="A0A317ZFA1"/>
<dbReference type="EMBL" id="QHJQ01000013">
    <property type="protein sequence ID" value="PXA03037.1"/>
    <property type="molecule type" value="Genomic_DNA"/>
</dbReference>
<proteinExistence type="inferred from homology"/>
<dbReference type="InterPro" id="IPR006139">
    <property type="entry name" value="D-isomer_2_OHA_DH_cat_dom"/>
</dbReference>
<dbReference type="InterPro" id="IPR050418">
    <property type="entry name" value="D-iso_2-hydroxyacid_DH_PdxB"/>
</dbReference>
<dbReference type="Gene3D" id="3.40.50.720">
    <property type="entry name" value="NAD(P)-binding Rossmann-like Domain"/>
    <property type="match status" value="2"/>
</dbReference>
<dbReference type="InterPro" id="IPR029752">
    <property type="entry name" value="D-isomer_DH_CS1"/>
</dbReference>
<keyword evidence="8" id="KW-1185">Reference proteome</keyword>
<dbReference type="SUPFAM" id="SSF52283">
    <property type="entry name" value="Formate/glycerate dehydrogenase catalytic domain-like"/>
    <property type="match status" value="1"/>
</dbReference>
<evidence type="ECO:0000256" key="3">
    <source>
        <dbReference type="ARBA" id="ARBA00023027"/>
    </source>
</evidence>
<protein>
    <submittedName>
        <fullName evidence="7">Glycerate dehydrogenase</fullName>
    </submittedName>
</protein>